<evidence type="ECO:0000256" key="3">
    <source>
        <dbReference type="RuleBase" id="RU000564"/>
    </source>
</evidence>
<dbReference type="NCBIfam" id="TIGR00105">
    <property type="entry name" value="L31"/>
    <property type="match status" value="1"/>
</dbReference>
<dbReference type="PANTHER" id="PTHR33280:SF1">
    <property type="entry name" value="LARGE RIBOSOMAL SUBUNIT PROTEIN BL31C"/>
    <property type="match status" value="1"/>
</dbReference>
<accession>A0A2M8AIE3</accession>
<reference evidence="5" key="1">
    <citation type="submission" date="2017-09" db="EMBL/GenBank/DDBJ databases">
        <title>Depth-based differentiation of microbial function through sediment-hosted aquifers and enrichment of novel symbionts in the deep terrestrial subsurface.</title>
        <authorList>
            <person name="Probst A.J."/>
            <person name="Ladd B."/>
            <person name="Jarett J.K."/>
            <person name="Geller-Mcgrath D.E."/>
            <person name="Sieber C.M.K."/>
            <person name="Emerson J.B."/>
            <person name="Anantharaman K."/>
            <person name="Thomas B.C."/>
            <person name="Malmstrom R."/>
            <person name="Stieglmeier M."/>
            <person name="Klingl A."/>
            <person name="Woyke T."/>
            <person name="Ryan C.M."/>
            <person name="Banfield J.F."/>
        </authorList>
    </citation>
    <scope>NUCLEOTIDE SEQUENCE [LARGE SCALE GENOMIC DNA]</scope>
</reference>
<comment type="caution">
    <text evidence="4">The sequence shown here is derived from an EMBL/GenBank/DDBJ whole genome shotgun (WGS) entry which is preliminary data.</text>
</comment>
<comment type="similarity">
    <text evidence="3">Belongs to the bacterial ribosomal protein bL31 family.</text>
</comment>
<dbReference type="PANTHER" id="PTHR33280">
    <property type="entry name" value="50S RIBOSOMAL PROTEIN L31, CHLOROPLASTIC"/>
    <property type="match status" value="1"/>
</dbReference>
<keyword evidence="2 3" id="KW-0687">Ribonucleoprotein</keyword>
<dbReference type="Gene3D" id="4.10.830.30">
    <property type="entry name" value="Ribosomal protein L31"/>
    <property type="match status" value="1"/>
</dbReference>
<dbReference type="SUPFAM" id="SSF143800">
    <property type="entry name" value="L28p-like"/>
    <property type="match status" value="1"/>
</dbReference>
<dbReference type="GO" id="GO:0005840">
    <property type="term" value="C:ribosome"/>
    <property type="evidence" value="ECO:0007669"/>
    <property type="project" value="UniProtKB-KW"/>
</dbReference>
<dbReference type="PRINTS" id="PR01249">
    <property type="entry name" value="RIBOSOMALL31"/>
</dbReference>
<evidence type="ECO:0000313" key="4">
    <source>
        <dbReference type="EMBL" id="PJB17390.1"/>
    </source>
</evidence>
<feature type="non-terminal residue" evidence="4">
    <location>
        <position position="1"/>
    </location>
</feature>
<name>A0A2M8AIE3_9BACT</name>
<dbReference type="GO" id="GO:0003735">
    <property type="term" value="F:structural constituent of ribosome"/>
    <property type="evidence" value="ECO:0007669"/>
    <property type="project" value="InterPro"/>
</dbReference>
<dbReference type="InterPro" id="IPR034704">
    <property type="entry name" value="Ribosomal_bL28/bL31-like_sf"/>
</dbReference>
<evidence type="ECO:0000256" key="2">
    <source>
        <dbReference type="ARBA" id="ARBA00023274"/>
    </source>
</evidence>
<dbReference type="AlphaFoldDB" id="A0A2M8AIE3"/>
<sequence>TLPELKVEICSACHPFYTGKQKLIDSARRVEKFQARMDAKAKVSAYRKGKKVKRLAKTKARAKRTEKK</sequence>
<dbReference type="EMBL" id="PFUO01000048">
    <property type="protein sequence ID" value="PJB17390.1"/>
    <property type="molecule type" value="Genomic_DNA"/>
</dbReference>
<protein>
    <recommendedName>
        <fullName evidence="3">50S ribosomal protein L31</fullName>
    </recommendedName>
</protein>
<dbReference type="Proteomes" id="UP000230611">
    <property type="component" value="Unassembled WGS sequence"/>
</dbReference>
<proteinExistence type="inferred from homology"/>
<evidence type="ECO:0000256" key="1">
    <source>
        <dbReference type="ARBA" id="ARBA00022980"/>
    </source>
</evidence>
<evidence type="ECO:0000313" key="5">
    <source>
        <dbReference type="Proteomes" id="UP000230611"/>
    </source>
</evidence>
<dbReference type="GO" id="GO:0006412">
    <property type="term" value="P:translation"/>
    <property type="evidence" value="ECO:0007669"/>
    <property type="project" value="InterPro"/>
</dbReference>
<dbReference type="InterPro" id="IPR042105">
    <property type="entry name" value="Ribosomal_bL31_sf"/>
</dbReference>
<dbReference type="Pfam" id="PF01197">
    <property type="entry name" value="Ribosomal_L31"/>
    <property type="match status" value="1"/>
</dbReference>
<organism evidence="4 5">
    <name type="scientific">Candidatus Falkowbacteria bacterium CG_4_9_14_3_um_filter_38_19</name>
    <dbReference type="NCBI Taxonomy" id="1974559"/>
    <lineage>
        <taxon>Bacteria</taxon>
        <taxon>Candidatus Falkowiibacteriota</taxon>
    </lineage>
</organism>
<dbReference type="InterPro" id="IPR002150">
    <property type="entry name" value="Ribosomal_bL31"/>
</dbReference>
<keyword evidence="1 3" id="KW-0689">Ribosomal protein</keyword>
<dbReference type="GO" id="GO:1990904">
    <property type="term" value="C:ribonucleoprotein complex"/>
    <property type="evidence" value="ECO:0007669"/>
    <property type="project" value="UniProtKB-KW"/>
</dbReference>
<gene>
    <name evidence="4" type="primary">rpmE</name>
    <name evidence="4" type="ORF">CO116_00960</name>
</gene>